<dbReference type="HOGENOM" id="CLU_3033846_0_0_1"/>
<dbReference type="AlphaFoldDB" id="F8NEX5"/>
<sequence>MYSYSYSFPTLSQISYAQAVSPVLLQLVHTLPRLHKLYIHPLASAWHFYFVLLYG</sequence>
<dbReference type="EMBL" id="GL945428">
    <property type="protein sequence ID" value="EGO31123.1"/>
    <property type="molecule type" value="Genomic_DNA"/>
</dbReference>
<dbReference type="GeneID" id="18810665"/>
<dbReference type="KEGG" id="sla:SERLADRAFT_376807"/>
<accession>F8NEX5</accession>
<evidence type="ECO:0000313" key="1">
    <source>
        <dbReference type="EMBL" id="EGO31123.1"/>
    </source>
</evidence>
<dbReference type="Proteomes" id="UP000008064">
    <property type="component" value="Unassembled WGS sequence"/>
</dbReference>
<organism>
    <name type="scientific">Serpula lacrymans var. lacrymans (strain S7.9)</name>
    <name type="common">Dry rot fungus</name>
    <dbReference type="NCBI Taxonomy" id="578457"/>
    <lineage>
        <taxon>Eukaryota</taxon>
        <taxon>Fungi</taxon>
        <taxon>Dikarya</taxon>
        <taxon>Basidiomycota</taxon>
        <taxon>Agaricomycotina</taxon>
        <taxon>Agaricomycetes</taxon>
        <taxon>Agaricomycetidae</taxon>
        <taxon>Boletales</taxon>
        <taxon>Coniophorineae</taxon>
        <taxon>Serpulaceae</taxon>
        <taxon>Serpula</taxon>
    </lineage>
</organism>
<protein>
    <submittedName>
        <fullName evidence="1">Uncharacterized protein</fullName>
    </submittedName>
</protein>
<reference evidence="1" key="1">
    <citation type="submission" date="2011-04" db="EMBL/GenBank/DDBJ databases">
        <title>Evolution of plant cell wall degrading machinery underlies the functional diversity of forest fungi.</title>
        <authorList>
            <consortium name="US DOE Joint Genome Institute (JGI-PGF)"/>
            <person name="Eastwood D.C."/>
            <person name="Floudas D."/>
            <person name="Binder M."/>
            <person name="Majcherczyk A."/>
            <person name="Schneider P."/>
            <person name="Aerts A."/>
            <person name="Asiegbu F.O."/>
            <person name="Baker S.E."/>
            <person name="Barry K."/>
            <person name="Bendiksby M."/>
            <person name="Blumentritt M."/>
            <person name="Coutinho P.M."/>
            <person name="Cullen D."/>
            <person name="Cullen D."/>
            <person name="Gathman A."/>
            <person name="Goodell B."/>
            <person name="Henrissat B."/>
            <person name="Ihrmark K."/>
            <person name="Kauserud H."/>
            <person name="Kohler A."/>
            <person name="LaButti K."/>
            <person name="Lapidus A."/>
            <person name="Lavin J.L."/>
            <person name="Lee Y.-H."/>
            <person name="Lindquist E."/>
            <person name="Lilly W."/>
            <person name="Lucas S."/>
            <person name="Morin E."/>
            <person name="Murat C."/>
            <person name="Oguiza J.A."/>
            <person name="Park J."/>
            <person name="Pisabarro A.G."/>
            <person name="Riley R."/>
            <person name="Rosling A."/>
            <person name="Salamov A."/>
            <person name="Schmidt O."/>
            <person name="Schmutz J."/>
            <person name="Skrede I."/>
            <person name="Stenlid J."/>
            <person name="Wiebenga A."/>
            <person name="Xie X."/>
            <person name="Kues U."/>
            <person name="Hibbett D.S."/>
            <person name="Hoffmeister D."/>
            <person name="Hogberg N."/>
            <person name="Martin F."/>
            <person name="Grigoriev I.V."/>
            <person name="Watkinson S.C."/>
        </authorList>
    </citation>
    <scope>NUCLEOTIDE SEQUENCE</scope>
    <source>
        <strain evidence="1">S7.9</strain>
    </source>
</reference>
<proteinExistence type="predicted"/>
<dbReference type="RefSeq" id="XP_007313007.1">
    <property type="nucleotide sequence ID" value="XM_007312945.1"/>
</dbReference>
<name>F8NEX5_SERL9</name>
<gene>
    <name evidence="1" type="ORF">SERLADRAFT_376807</name>
</gene>